<reference evidence="3 4" key="1">
    <citation type="submission" date="2019-04" db="EMBL/GenBank/DDBJ databases">
        <title>Annotation for the trematode Fasciola gigantica.</title>
        <authorList>
            <person name="Choi Y.-J."/>
        </authorList>
    </citation>
    <scope>NUCLEOTIDE SEQUENCE [LARGE SCALE GENOMIC DNA]</scope>
    <source>
        <strain evidence="3">Uganda_cow_1</strain>
    </source>
</reference>
<dbReference type="Pfam" id="PF25121">
    <property type="entry name" value="RRM_ESF1"/>
    <property type="match status" value="1"/>
</dbReference>
<dbReference type="PANTHER" id="PTHR12202:SF0">
    <property type="entry name" value="ESF1 HOMOLOG"/>
    <property type="match status" value="1"/>
</dbReference>
<evidence type="ECO:0000259" key="2">
    <source>
        <dbReference type="Pfam" id="PF25121"/>
    </source>
</evidence>
<dbReference type="InterPro" id="IPR056750">
    <property type="entry name" value="RRM_ESF1"/>
</dbReference>
<feature type="region of interest" description="Disordered" evidence="1">
    <location>
        <begin position="391"/>
        <end position="423"/>
    </location>
</feature>
<dbReference type="PANTHER" id="PTHR12202">
    <property type="entry name" value="ESF1 HOMOLOG"/>
    <property type="match status" value="1"/>
</dbReference>
<feature type="compositionally biased region" description="Basic residues" evidence="1">
    <location>
        <begin position="558"/>
        <end position="578"/>
    </location>
</feature>
<feature type="region of interest" description="Disordered" evidence="1">
    <location>
        <begin position="93"/>
        <end position="134"/>
    </location>
</feature>
<evidence type="ECO:0000313" key="3">
    <source>
        <dbReference type="EMBL" id="TPP60831.1"/>
    </source>
</evidence>
<proteinExistence type="predicted"/>
<dbReference type="STRING" id="46835.A0A504YKE1"/>
<feature type="region of interest" description="Disordered" evidence="1">
    <location>
        <begin position="1"/>
        <end position="30"/>
    </location>
</feature>
<protein>
    <submittedName>
        <fullName evidence="3">Pre-rRNA-processing protein ESF1</fullName>
    </submittedName>
</protein>
<dbReference type="Proteomes" id="UP000316759">
    <property type="component" value="Unassembled WGS sequence"/>
</dbReference>
<name>A0A504YKE1_FASGI</name>
<feature type="compositionally biased region" description="Acidic residues" evidence="1">
    <location>
        <begin position="116"/>
        <end position="133"/>
    </location>
</feature>
<accession>A0A504YKE1</accession>
<feature type="compositionally biased region" description="Low complexity" evidence="1">
    <location>
        <begin position="535"/>
        <end position="546"/>
    </location>
</feature>
<feature type="region of interest" description="Disordered" evidence="1">
    <location>
        <begin position="220"/>
        <end position="246"/>
    </location>
</feature>
<feature type="compositionally biased region" description="Acidic residues" evidence="1">
    <location>
        <begin position="224"/>
        <end position="235"/>
    </location>
</feature>
<comment type="caution">
    <text evidence="3">The sequence shown here is derived from an EMBL/GenBank/DDBJ whole genome shotgun (WGS) entry which is preliminary data.</text>
</comment>
<feature type="compositionally biased region" description="Basic and acidic residues" evidence="1">
    <location>
        <begin position="1"/>
        <end position="11"/>
    </location>
</feature>
<dbReference type="GO" id="GO:0006364">
    <property type="term" value="P:rRNA processing"/>
    <property type="evidence" value="ECO:0007669"/>
    <property type="project" value="InterPro"/>
</dbReference>
<feature type="compositionally biased region" description="Low complexity" evidence="1">
    <location>
        <begin position="391"/>
        <end position="400"/>
    </location>
</feature>
<dbReference type="OrthoDB" id="431825at2759"/>
<feature type="compositionally biased region" description="Basic and acidic residues" evidence="1">
    <location>
        <begin position="457"/>
        <end position="466"/>
    </location>
</feature>
<feature type="region of interest" description="Disordered" evidence="1">
    <location>
        <begin position="436"/>
        <end position="492"/>
    </location>
</feature>
<evidence type="ECO:0000256" key="1">
    <source>
        <dbReference type="SAM" id="MobiDB-lite"/>
    </source>
</evidence>
<evidence type="ECO:0000313" key="4">
    <source>
        <dbReference type="Proteomes" id="UP000316759"/>
    </source>
</evidence>
<sequence>MNTVDVERISQDPKFAPAKRKNNQKTRSVRDLFADVDQEPVFKDKRGRPWVKNPLAYAKTQRTKNHQPNANEAISFEMAMELEHVPKYSQLERKQKDMEEETSDEEKQSEQSDSVPVDDESATSIESDTESDPTEVIADLQDADWHELIKDAPPAKNTGKRLALLHFDWDNAKAENIYMVLESFLPPRGHIECVTIYPSEFGIKRMAEEAVHGPQELVDKPTEADEASDANDEDNQAPLDVEERSGWRQASTSLRRRIRQYQLARLKYFYAVIEFDSANTAEAVYNACDGFEYESSGARLDLRFVDDEEKFSVPPEHAHLVSECREINKAKYTPRPFETSALHRTRIGISWDKTPAERTCWLRDQFKPEADPRSTLTEDRDELEKYLVLSSSGASTAASSDVDEEPPAPTVPRIRRHRPKKMTPEELRVALLGAIGADPSGSHQSDDEYDNTQTGDMNERSKKSNSEEDEEEVFDLNPASDAEAEDDSEQYELGPVEKKASKHLLAGAAAMRKQTQTDTKKRKIRRLILPEAVDDQLLADSSASSSEELEPARTTEKSRKRKYKQRQRNKMLTKKRKVQERLERQARLVSSFPFPVSRVPRVI</sequence>
<dbReference type="GO" id="GO:0003723">
    <property type="term" value="F:RNA binding"/>
    <property type="evidence" value="ECO:0007669"/>
    <property type="project" value="TreeGrafter"/>
</dbReference>
<dbReference type="InterPro" id="IPR039754">
    <property type="entry name" value="Esf1"/>
</dbReference>
<dbReference type="EMBL" id="SUNJ01008914">
    <property type="protein sequence ID" value="TPP60831.1"/>
    <property type="molecule type" value="Genomic_DNA"/>
</dbReference>
<organism evidence="3 4">
    <name type="scientific">Fasciola gigantica</name>
    <name type="common">Giant liver fluke</name>
    <dbReference type="NCBI Taxonomy" id="46835"/>
    <lineage>
        <taxon>Eukaryota</taxon>
        <taxon>Metazoa</taxon>
        <taxon>Spiralia</taxon>
        <taxon>Lophotrochozoa</taxon>
        <taxon>Platyhelminthes</taxon>
        <taxon>Trematoda</taxon>
        <taxon>Digenea</taxon>
        <taxon>Plagiorchiida</taxon>
        <taxon>Echinostomata</taxon>
        <taxon>Echinostomatoidea</taxon>
        <taxon>Fasciolidae</taxon>
        <taxon>Fasciola</taxon>
    </lineage>
</organism>
<keyword evidence="4" id="KW-1185">Reference proteome</keyword>
<gene>
    <name evidence="3" type="ORF">FGIG_07929</name>
</gene>
<feature type="domain" description="ESF1 RRM" evidence="2">
    <location>
        <begin position="160"/>
        <end position="316"/>
    </location>
</feature>
<feature type="region of interest" description="Disordered" evidence="1">
    <location>
        <begin position="58"/>
        <end position="78"/>
    </location>
</feature>
<feature type="region of interest" description="Disordered" evidence="1">
    <location>
        <begin position="533"/>
        <end position="578"/>
    </location>
</feature>
<dbReference type="AlphaFoldDB" id="A0A504YKE1"/>